<evidence type="ECO:0000256" key="3">
    <source>
        <dbReference type="ARBA" id="ARBA00023315"/>
    </source>
</evidence>
<keyword evidence="8" id="KW-1185">Reference proteome</keyword>
<dbReference type="PANTHER" id="PTHR11877:SF99">
    <property type="entry name" value="1,3,6,8-TETRAHYDROXYNAPHTHALENE SYNTHASE"/>
    <property type="match status" value="1"/>
</dbReference>
<dbReference type="CDD" id="cd00831">
    <property type="entry name" value="CHS_like"/>
    <property type="match status" value="1"/>
</dbReference>
<dbReference type="InterPro" id="IPR016039">
    <property type="entry name" value="Thiolase-like"/>
</dbReference>
<sequence>MSRLVAVAPALPANVYPQERITEIIGPLLTPAGTDAGRRTALDRFHAASGVTSRHLALPLEQYAELTTFRAANDHFVRLGTDIAARACLEALTAAGLRPEDVDYLLFTSVTGVSAPSVDALLVERIGLRPDITRMPSFGLGCAGGAAGLARVADHLTGHPDQVALLVSVELCSLTLQQGDHSTANLVSSGLFGDGAAAVVMVGDAHPAATPQHAVVVDSRSRLYPGTTDQLGWDVGDTGFRIVLSAGLPRVIEQNLAEDVTAMLDRHDLKVRDVGAWVVHAGGPRVLDAVRDSLDLDESVLHLSREVLAAVGNLSSASVLHVLAATLRDAPPPGTPGVVLAFGPGVGVEMVLLRWPEEAS</sequence>
<dbReference type="SUPFAM" id="SSF53901">
    <property type="entry name" value="Thiolase-like"/>
    <property type="match status" value="1"/>
</dbReference>
<evidence type="ECO:0000256" key="2">
    <source>
        <dbReference type="ARBA" id="ARBA00022679"/>
    </source>
</evidence>
<dbReference type="RefSeq" id="WP_208054166.1">
    <property type="nucleotide sequence ID" value="NZ_JAGEMK010000001.1"/>
</dbReference>
<accession>A0A939LNA6</accession>
<evidence type="ECO:0000256" key="4">
    <source>
        <dbReference type="PIRSR" id="PIRSR000451-1"/>
    </source>
</evidence>
<dbReference type="InterPro" id="IPR012328">
    <property type="entry name" value="Chalcone/stilbene_synt_C"/>
</dbReference>
<dbReference type="Pfam" id="PF00195">
    <property type="entry name" value="Chal_sti_synt_N"/>
    <property type="match status" value="1"/>
</dbReference>
<evidence type="ECO:0000259" key="6">
    <source>
        <dbReference type="Pfam" id="PF02797"/>
    </source>
</evidence>
<dbReference type="EMBL" id="JAGEMK010000001">
    <property type="protein sequence ID" value="MBO1750523.1"/>
    <property type="molecule type" value="Genomic_DNA"/>
</dbReference>
<dbReference type="PIRSF" id="PIRSF000451">
    <property type="entry name" value="PKS_III"/>
    <property type="match status" value="1"/>
</dbReference>
<protein>
    <submittedName>
        <fullName evidence="7">Type III polyketide synthase</fullName>
    </submittedName>
</protein>
<dbReference type="Gene3D" id="3.40.47.10">
    <property type="match status" value="2"/>
</dbReference>
<dbReference type="Proteomes" id="UP000664209">
    <property type="component" value="Unassembled WGS sequence"/>
</dbReference>
<keyword evidence="3" id="KW-0012">Acyltransferase</keyword>
<name>A0A939LNA6_9CELL</name>
<dbReference type="GO" id="GO:0030639">
    <property type="term" value="P:polyketide biosynthetic process"/>
    <property type="evidence" value="ECO:0007669"/>
    <property type="project" value="TreeGrafter"/>
</dbReference>
<evidence type="ECO:0000313" key="7">
    <source>
        <dbReference type="EMBL" id="MBO1750523.1"/>
    </source>
</evidence>
<feature type="domain" description="Chalcone/stilbene synthase N-terminal" evidence="5">
    <location>
        <begin position="3"/>
        <end position="203"/>
    </location>
</feature>
<keyword evidence="2" id="KW-0808">Transferase</keyword>
<comment type="similarity">
    <text evidence="1">Belongs to the thiolase-like superfamily. Chalcone/stilbene synthases family.</text>
</comment>
<feature type="domain" description="Chalcone/stilbene synthase C-terminal" evidence="6">
    <location>
        <begin position="221"/>
        <end position="354"/>
    </location>
</feature>
<dbReference type="AlphaFoldDB" id="A0A939LNA6"/>
<organism evidence="7 8">
    <name type="scientific">Actinotalea soli</name>
    <dbReference type="NCBI Taxonomy" id="2819234"/>
    <lineage>
        <taxon>Bacteria</taxon>
        <taxon>Bacillati</taxon>
        <taxon>Actinomycetota</taxon>
        <taxon>Actinomycetes</taxon>
        <taxon>Micrococcales</taxon>
        <taxon>Cellulomonadaceae</taxon>
        <taxon>Actinotalea</taxon>
    </lineage>
</organism>
<dbReference type="Pfam" id="PF02797">
    <property type="entry name" value="Chal_sti_synt_C"/>
    <property type="match status" value="1"/>
</dbReference>
<feature type="active site" description="Acyl-thioester intermediate" evidence="4">
    <location>
        <position position="142"/>
    </location>
</feature>
<reference evidence="7" key="1">
    <citation type="submission" date="2021-03" db="EMBL/GenBank/DDBJ databases">
        <title>Actinotalea soli sp. nov., isolated from soil.</title>
        <authorList>
            <person name="Ping W."/>
            <person name="Zhang J."/>
        </authorList>
    </citation>
    <scope>NUCLEOTIDE SEQUENCE</scope>
    <source>
        <strain evidence="7">BY-33</strain>
    </source>
</reference>
<evidence type="ECO:0000256" key="1">
    <source>
        <dbReference type="ARBA" id="ARBA00005531"/>
    </source>
</evidence>
<proteinExistence type="inferred from homology"/>
<gene>
    <name evidence="7" type="ORF">J4G33_01765</name>
</gene>
<dbReference type="GO" id="GO:0016747">
    <property type="term" value="F:acyltransferase activity, transferring groups other than amino-acyl groups"/>
    <property type="evidence" value="ECO:0007669"/>
    <property type="project" value="InterPro"/>
</dbReference>
<comment type="caution">
    <text evidence="7">The sequence shown here is derived from an EMBL/GenBank/DDBJ whole genome shotgun (WGS) entry which is preliminary data.</text>
</comment>
<dbReference type="InterPro" id="IPR011141">
    <property type="entry name" value="Polyketide_synthase_type-III"/>
</dbReference>
<evidence type="ECO:0000313" key="8">
    <source>
        <dbReference type="Proteomes" id="UP000664209"/>
    </source>
</evidence>
<evidence type="ECO:0000259" key="5">
    <source>
        <dbReference type="Pfam" id="PF00195"/>
    </source>
</evidence>
<dbReference type="InterPro" id="IPR001099">
    <property type="entry name" value="Chalcone/stilbene_synt_N"/>
</dbReference>
<dbReference type="PANTHER" id="PTHR11877">
    <property type="entry name" value="HYDROXYMETHYLGLUTARYL-COA SYNTHASE"/>
    <property type="match status" value="1"/>
</dbReference>